<accession>A0ABN7TN60</accession>
<evidence type="ECO:0000256" key="1">
    <source>
        <dbReference type="ARBA" id="ARBA00008525"/>
    </source>
</evidence>
<feature type="coiled-coil region" evidence="2">
    <location>
        <begin position="116"/>
        <end position="143"/>
    </location>
</feature>
<proteinExistence type="inferred from homology"/>
<dbReference type="RefSeq" id="WP_218098380.1">
    <property type="nucleotide sequence ID" value="NZ_CAJVCE010000005.1"/>
</dbReference>
<protein>
    <recommendedName>
        <fullName evidence="5">CbrC family protein</fullName>
    </recommendedName>
</protein>
<keyword evidence="4" id="KW-1185">Reference proteome</keyword>
<sequence length="174" mass="20610">MELPIFKYNPNPVSIGVIKEEKTMCPICNEERNYVYEGPFYSIDEVEGICPWCIKDGSAAGKYDGEFQDVSNLEKVSSKEYIEELIYRTPGYFGWQQERWLSHCDDFCAIVGYVGWKELEHLEEELTDDIEEIRKRKKLTKEEFKRSLINKGHHQGYLFRYIHCGKHRLYTDMS</sequence>
<keyword evidence="2" id="KW-0175">Coiled coil</keyword>
<gene>
    <name evidence="3" type="ORF">PAECIP111802_02029</name>
</gene>
<name>A0ABN7TN60_9BACL</name>
<evidence type="ECO:0008006" key="5">
    <source>
        <dbReference type="Google" id="ProtNLM"/>
    </source>
</evidence>
<dbReference type="EMBL" id="CAJVCE010000005">
    <property type="protein sequence ID" value="CAG7634447.1"/>
    <property type="molecule type" value="Genomic_DNA"/>
</dbReference>
<comment type="caution">
    <text evidence="3">The sequence shown here is derived from an EMBL/GenBank/DDBJ whole genome shotgun (WGS) entry which is preliminary data.</text>
</comment>
<evidence type="ECO:0000313" key="4">
    <source>
        <dbReference type="Proteomes" id="UP000730618"/>
    </source>
</evidence>
<dbReference type="InterPro" id="IPR005363">
    <property type="entry name" value="UPF0167"/>
</dbReference>
<evidence type="ECO:0000256" key="2">
    <source>
        <dbReference type="SAM" id="Coils"/>
    </source>
</evidence>
<dbReference type="Proteomes" id="UP000730618">
    <property type="component" value="Unassembled WGS sequence"/>
</dbReference>
<evidence type="ECO:0000313" key="3">
    <source>
        <dbReference type="EMBL" id="CAG7634447.1"/>
    </source>
</evidence>
<reference evidence="3 4" key="1">
    <citation type="submission" date="2021-06" db="EMBL/GenBank/DDBJ databases">
        <authorList>
            <person name="Criscuolo A."/>
        </authorList>
    </citation>
    <scope>NUCLEOTIDE SEQUENCE [LARGE SCALE GENOMIC DNA]</scope>
    <source>
        <strain evidence="4">CIP 111802</strain>
    </source>
</reference>
<dbReference type="Pfam" id="PF03691">
    <property type="entry name" value="UPF0167"/>
    <property type="match status" value="1"/>
</dbReference>
<comment type="similarity">
    <text evidence="1">Belongs to the UPF0167 family.</text>
</comment>
<organism evidence="3 4">
    <name type="scientific">Paenibacillus allorhizosphaerae</name>
    <dbReference type="NCBI Taxonomy" id="2849866"/>
    <lineage>
        <taxon>Bacteria</taxon>
        <taxon>Bacillati</taxon>
        <taxon>Bacillota</taxon>
        <taxon>Bacilli</taxon>
        <taxon>Bacillales</taxon>
        <taxon>Paenibacillaceae</taxon>
        <taxon>Paenibacillus</taxon>
    </lineage>
</organism>